<evidence type="ECO:0000313" key="6">
    <source>
        <dbReference type="Proteomes" id="UP000648908"/>
    </source>
</evidence>
<dbReference type="EMBL" id="JAESVN010000004">
    <property type="protein sequence ID" value="MBL4917677.1"/>
    <property type="molecule type" value="Genomic_DNA"/>
</dbReference>
<name>A0A8K0V8Y8_9RHOB</name>
<keyword evidence="1" id="KW-0805">Transcription regulation</keyword>
<evidence type="ECO:0000256" key="1">
    <source>
        <dbReference type="ARBA" id="ARBA00023015"/>
    </source>
</evidence>
<dbReference type="InterPro" id="IPR011711">
    <property type="entry name" value="GntR_C"/>
</dbReference>
<dbReference type="Gene3D" id="1.20.120.530">
    <property type="entry name" value="GntR ligand-binding domain-like"/>
    <property type="match status" value="1"/>
</dbReference>
<dbReference type="InterPro" id="IPR036388">
    <property type="entry name" value="WH-like_DNA-bd_sf"/>
</dbReference>
<dbReference type="InterPro" id="IPR000524">
    <property type="entry name" value="Tscrpt_reg_HTH_GntR"/>
</dbReference>
<dbReference type="SUPFAM" id="SSF46785">
    <property type="entry name" value="Winged helix' DNA-binding domain"/>
    <property type="match status" value="1"/>
</dbReference>
<keyword evidence="3" id="KW-0804">Transcription</keyword>
<gene>
    <name evidence="5" type="ORF">JL811_10630</name>
</gene>
<dbReference type="PROSITE" id="PS50949">
    <property type="entry name" value="HTH_GNTR"/>
    <property type="match status" value="1"/>
</dbReference>
<dbReference type="Gene3D" id="1.10.10.10">
    <property type="entry name" value="Winged helix-like DNA-binding domain superfamily/Winged helix DNA-binding domain"/>
    <property type="match status" value="1"/>
</dbReference>
<dbReference type="CDD" id="cd07377">
    <property type="entry name" value="WHTH_GntR"/>
    <property type="match status" value="1"/>
</dbReference>
<reference evidence="5" key="1">
    <citation type="submission" date="2021-01" db="EMBL/GenBank/DDBJ databases">
        <title>Tabrizicola alba sp. nov. a motile alkaliphilic bacterium isolated from a soda lake.</title>
        <authorList>
            <person name="Szuroczki S."/>
            <person name="Abbaszade G."/>
            <person name="Schumann P."/>
            <person name="Toth E."/>
        </authorList>
    </citation>
    <scope>NUCLEOTIDE SEQUENCE</scope>
    <source>
        <strain evidence="5">DMG-N-6</strain>
    </source>
</reference>
<dbReference type="InterPro" id="IPR036390">
    <property type="entry name" value="WH_DNA-bd_sf"/>
</dbReference>
<comment type="caution">
    <text evidence="5">The sequence shown here is derived from an EMBL/GenBank/DDBJ whole genome shotgun (WGS) entry which is preliminary data.</text>
</comment>
<dbReference type="PANTHER" id="PTHR43537:SF51">
    <property type="entry name" value="HTH-TYPE TRANSCRIPTIONAL REGULATOR LGOR-RELATED"/>
    <property type="match status" value="1"/>
</dbReference>
<dbReference type="InterPro" id="IPR008920">
    <property type="entry name" value="TF_FadR/GntR_C"/>
</dbReference>
<keyword evidence="2" id="KW-0238">DNA-binding</keyword>
<accession>A0A8K0V8Y8</accession>
<organism evidence="5 6">
    <name type="scientific">Szabonella alba</name>
    <dbReference type="NCBI Taxonomy" id="2804194"/>
    <lineage>
        <taxon>Bacteria</taxon>
        <taxon>Pseudomonadati</taxon>
        <taxon>Pseudomonadota</taxon>
        <taxon>Alphaproteobacteria</taxon>
        <taxon>Rhodobacterales</taxon>
        <taxon>Paracoccaceae</taxon>
        <taxon>Szabonella</taxon>
    </lineage>
</organism>
<dbReference type="Pfam" id="PF07729">
    <property type="entry name" value="FCD"/>
    <property type="match status" value="1"/>
</dbReference>
<proteinExistence type="predicted"/>
<dbReference type="GO" id="GO:0003677">
    <property type="term" value="F:DNA binding"/>
    <property type="evidence" value="ECO:0007669"/>
    <property type="project" value="UniProtKB-KW"/>
</dbReference>
<dbReference type="GO" id="GO:0003700">
    <property type="term" value="F:DNA-binding transcription factor activity"/>
    <property type="evidence" value="ECO:0007669"/>
    <property type="project" value="InterPro"/>
</dbReference>
<evidence type="ECO:0000259" key="4">
    <source>
        <dbReference type="PROSITE" id="PS50949"/>
    </source>
</evidence>
<sequence length="217" mass="24184">MAQTQAISLLRDSILTGELKPGMRLSEQEIANAMGISRQPVREAFIRLAGEGLLEVWPQRGTFVSKISAEEVLDARFVREAVEADLIRLATERGGAELVAVLRDNLAQQHEALTDPARFLRLDEVFHRTIAEAAGKGRAWDHLQKLKSQLDRVRFLATQDFPVNVLITQHAGVIDALATGNPDRAETAMRVHLCQMLEDLPRINAAYPDYFAPPRPD</sequence>
<protein>
    <submittedName>
        <fullName evidence="5">GntR family transcriptional regulator</fullName>
    </submittedName>
</protein>
<evidence type="ECO:0000313" key="5">
    <source>
        <dbReference type="EMBL" id="MBL4917677.1"/>
    </source>
</evidence>
<dbReference type="SMART" id="SM00345">
    <property type="entry name" value="HTH_GNTR"/>
    <property type="match status" value="1"/>
</dbReference>
<dbReference type="SUPFAM" id="SSF48008">
    <property type="entry name" value="GntR ligand-binding domain-like"/>
    <property type="match status" value="1"/>
</dbReference>
<keyword evidence="6" id="KW-1185">Reference proteome</keyword>
<dbReference type="SMART" id="SM00895">
    <property type="entry name" value="FCD"/>
    <property type="match status" value="1"/>
</dbReference>
<dbReference type="AlphaFoldDB" id="A0A8K0V8Y8"/>
<dbReference type="PRINTS" id="PR00035">
    <property type="entry name" value="HTHGNTR"/>
</dbReference>
<dbReference type="Pfam" id="PF00392">
    <property type="entry name" value="GntR"/>
    <property type="match status" value="1"/>
</dbReference>
<feature type="domain" description="HTH gntR-type" evidence="4">
    <location>
        <begin position="1"/>
        <end position="67"/>
    </location>
</feature>
<dbReference type="PANTHER" id="PTHR43537">
    <property type="entry name" value="TRANSCRIPTIONAL REGULATOR, GNTR FAMILY"/>
    <property type="match status" value="1"/>
</dbReference>
<evidence type="ECO:0000256" key="3">
    <source>
        <dbReference type="ARBA" id="ARBA00023163"/>
    </source>
</evidence>
<evidence type="ECO:0000256" key="2">
    <source>
        <dbReference type="ARBA" id="ARBA00023125"/>
    </source>
</evidence>
<dbReference type="Proteomes" id="UP000648908">
    <property type="component" value="Unassembled WGS sequence"/>
</dbReference>